<gene>
    <name evidence="2" type="ORF">JCM21142_52176</name>
</gene>
<feature type="signal peptide" evidence="1">
    <location>
        <begin position="1"/>
        <end position="20"/>
    </location>
</feature>
<proteinExistence type="predicted"/>
<dbReference type="SMART" id="SM00028">
    <property type="entry name" value="TPR"/>
    <property type="match status" value="2"/>
</dbReference>
<evidence type="ECO:0000313" key="3">
    <source>
        <dbReference type="Proteomes" id="UP000019402"/>
    </source>
</evidence>
<dbReference type="Proteomes" id="UP000019402">
    <property type="component" value="Unassembled WGS sequence"/>
</dbReference>
<accession>W7YM78</accession>
<evidence type="ECO:0000313" key="2">
    <source>
        <dbReference type="EMBL" id="GAF03499.1"/>
    </source>
</evidence>
<feature type="chain" id="PRO_5004904470" evidence="1">
    <location>
        <begin position="21"/>
        <end position="215"/>
    </location>
</feature>
<dbReference type="InterPro" id="IPR019734">
    <property type="entry name" value="TPR_rpt"/>
</dbReference>
<sequence>MKNILSVTLLLFTMLGAVYAQEEKSAAELKNEGNAALKAKDYKTALASFEAAIKVWDESEDMDAAMLYNTATCARKIKDNEKSLKYYAKAKELGYKEDVATFYSGMAYKSMGKMDEMEKVLLGGVEEFPNSKYIGYMKKELGKHYVKQANEYFTKGISILNTRTEGNRDQWDAIKEKAKVEFDQADGLADKALGFDAKNSAAQTIKNKIVELLKS</sequence>
<dbReference type="STRING" id="869213.GCA_000517085_00957"/>
<dbReference type="AlphaFoldDB" id="W7YM78"/>
<keyword evidence="3" id="KW-1185">Reference proteome</keyword>
<organism evidence="2 3">
    <name type="scientific">Saccharicrinis fermentans DSM 9555 = JCM 21142</name>
    <dbReference type="NCBI Taxonomy" id="869213"/>
    <lineage>
        <taxon>Bacteria</taxon>
        <taxon>Pseudomonadati</taxon>
        <taxon>Bacteroidota</taxon>
        <taxon>Bacteroidia</taxon>
        <taxon>Marinilabiliales</taxon>
        <taxon>Marinilabiliaceae</taxon>
        <taxon>Saccharicrinis</taxon>
    </lineage>
</organism>
<dbReference type="Gene3D" id="1.25.40.10">
    <property type="entry name" value="Tetratricopeptide repeat domain"/>
    <property type="match status" value="1"/>
</dbReference>
<keyword evidence="1" id="KW-0732">Signal</keyword>
<evidence type="ECO:0000256" key="1">
    <source>
        <dbReference type="SAM" id="SignalP"/>
    </source>
</evidence>
<name>W7YM78_9BACT</name>
<comment type="caution">
    <text evidence="2">The sequence shown here is derived from an EMBL/GenBank/DDBJ whole genome shotgun (WGS) entry which is preliminary data.</text>
</comment>
<dbReference type="SUPFAM" id="SSF48452">
    <property type="entry name" value="TPR-like"/>
    <property type="match status" value="1"/>
</dbReference>
<protein>
    <submittedName>
        <fullName evidence="2">Uncharacterized protein</fullName>
    </submittedName>
</protein>
<dbReference type="RefSeq" id="WP_027470895.1">
    <property type="nucleotide sequence ID" value="NZ_BAMD01000024.1"/>
</dbReference>
<reference evidence="2 3" key="1">
    <citation type="journal article" date="2014" name="Genome Announc.">
        <title>Draft Genome Sequence of Cytophaga fermentans JCM 21142T, a Facultative Anaerobe Isolated from Marine Mud.</title>
        <authorList>
            <person name="Starns D."/>
            <person name="Oshima K."/>
            <person name="Suda W."/>
            <person name="Iino T."/>
            <person name="Yuki M."/>
            <person name="Inoue J."/>
            <person name="Kitamura K."/>
            <person name="Iida T."/>
            <person name="Darby A."/>
            <person name="Hattori M."/>
            <person name="Ohkuma M."/>
        </authorList>
    </citation>
    <scope>NUCLEOTIDE SEQUENCE [LARGE SCALE GENOMIC DNA]</scope>
    <source>
        <strain evidence="2 3">JCM 21142</strain>
    </source>
</reference>
<dbReference type="OrthoDB" id="1122835at2"/>
<dbReference type="eggNOG" id="COG4783">
    <property type="taxonomic scope" value="Bacteria"/>
</dbReference>
<dbReference type="EMBL" id="BAMD01000024">
    <property type="protein sequence ID" value="GAF03499.1"/>
    <property type="molecule type" value="Genomic_DNA"/>
</dbReference>
<dbReference type="InterPro" id="IPR011990">
    <property type="entry name" value="TPR-like_helical_dom_sf"/>
</dbReference>